<dbReference type="KEGG" id="vg:26640975"/>
<organism evidence="1 2">
    <name type="scientific">Staphylococcus phage vB_SepM_ phiIPLA-C1C</name>
    <dbReference type="NCBI Taxonomy" id="1572704"/>
    <lineage>
        <taxon>Viruses</taxon>
        <taxon>Duplodnaviria</taxon>
        <taxon>Heunggongvirae</taxon>
        <taxon>Uroviricota</taxon>
        <taxon>Caudoviricetes</taxon>
        <taxon>Herelleviridae</taxon>
        <taxon>Twortvirinae</taxon>
        <taxon>Sepunavirus</taxon>
        <taxon>Sepunavirus IPLAC1C</taxon>
    </lineage>
</organism>
<dbReference type="GeneID" id="26640975"/>
<name>A0A0D3MVL5_9CAUD</name>
<evidence type="ECO:0000313" key="1">
    <source>
        <dbReference type="EMBL" id="AJA42278.1"/>
    </source>
</evidence>
<accession>A0A0D3MVL5</accession>
<protein>
    <submittedName>
        <fullName evidence="1">Membrane protein</fullName>
    </submittedName>
</protein>
<evidence type="ECO:0000313" key="2">
    <source>
        <dbReference type="Proteomes" id="UP000032689"/>
    </source>
</evidence>
<keyword evidence="2" id="KW-1185">Reference proteome</keyword>
<dbReference type="RefSeq" id="YP_009214558.1">
    <property type="nucleotide sequence ID" value="NC_028962.1"/>
</dbReference>
<dbReference type="Proteomes" id="UP000032689">
    <property type="component" value="Segment"/>
</dbReference>
<sequence>MVDYEIELKNHEKEALESSTLSVSQIKELEEEISELKKLHKDIKKGE</sequence>
<dbReference type="EMBL" id="KP027447">
    <property type="protein sequence ID" value="AJA42278.1"/>
    <property type="molecule type" value="Genomic_DNA"/>
</dbReference>
<reference evidence="1 2" key="1">
    <citation type="journal article" date="2015" name="Appl. Environ. Microbiol.">
        <title>Two Phages, phiIPLA-RODI and phiIPLA-C1C, Lyse Mono- and Dual-Species Staphylococcal Biofilms.</title>
        <authorList>
            <person name="Gutierrez D."/>
            <person name="Vandenheuvel D."/>
            <person name="Martinez B."/>
            <person name="Rodriguez A."/>
            <person name="Lavigne R."/>
            <person name="Garcia P."/>
        </authorList>
    </citation>
    <scope>NUCLEOTIDE SEQUENCE [LARGE SCALE GENOMIC DNA]</scope>
</reference>
<proteinExistence type="predicted"/>